<evidence type="ECO:0000313" key="3">
    <source>
        <dbReference type="Proteomes" id="UP000614410"/>
    </source>
</evidence>
<dbReference type="Proteomes" id="UP000614410">
    <property type="component" value="Unassembled WGS sequence"/>
</dbReference>
<keyword evidence="1" id="KW-0472">Membrane</keyword>
<gene>
    <name evidence="2" type="ORF">JF887_00905</name>
</gene>
<name>A0A934KAN2_9BACT</name>
<dbReference type="Gene3D" id="1.25.40.10">
    <property type="entry name" value="Tetratricopeptide repeat domain"/>
    <property type="match status" value="1"/>
</dbReference>
<keyword evidence="1" id="KW-0812">Transmembrane</keyword>
<evidence type="ECO:0000256" key="1">
    <source>
        <dbReference type="SAM" id="Phobius"/>
    </source>
</evidence>
<feature type="transmembrane region" description="Helical" evidence="1">
    <location>
        <begin position="211"/>
        <end position="231"/>
    </location>
</feature>
<dbReference type="AlphaFoldDB" id="A0A934KAN2"/>
<organism evidence="2 3">
    <name type="scientific">Candidatus Amunia macphersoniae</name>
    <dbReference type="NCBI Taxonomy" id="3127014"/>
    <lineage>
        <taxon>Bacteria</taxon>
        <taxon>Bacillati</taxon>
        <taxon>Candidatus Dormiibacterota</taxon>
        <taxon>Candidatus Dormibacteria</taxon>
        <taxon>Candidatus Aeolococcales</taxon>
        <taxon>Candidatus Aeolococcaceae</taxon>
        <taxon>Candidatus Amunia</taxon>
    </lineage>
</organism>
<dbReference type="SUPFAM" id="SSF48452">
    <property type="entry name" value="TPR-like"/>
    <property type="match status" value="1"/>
</dbReference>
<dbReference type="InterPro" id="IPR011990">
    <property type="entry name" value="TPR-like_helical_dom_sf"/>
</dbReference>
<evidence type="ECO:0008006" key="4">
    <source>
        <dbReference type="Google" id="ProtNLM"/>
    </source>
</evidence>
<protein>
    <recommendedName>
        <fullName evidence="4">Tetratricopeptide repeat protein</fullName>
    </recommendedName>
</protein>
<accession>A0A934KAN2</accession>
<reference evidence="2 3" key="1">
    <citation type="submission" date="2020-10" db="EMBL/GenBank/DDBJ databases">
        <title>Ca. Dormibacterota MAGs.</title>
        <authorList>
            <person name="Montgomery K."/>
        </authorList>
    </citation>
    <scope>NUCLEOTIDE SEQUENCE [LARGE SCALE GENOMIC DNA]</scope>
    <source>
        <strain evidence="2">Mitchell_Peninsula_5</strain>
    </source>
</reference>
<keyword evidence="1" id="KW-1133">Transmembrane helix</keyword>
<sequence length="729" mass="77834">MYKPPERIEVPEAHEMRERFARVLAVLIVVSTLGVACIEYLHSVADNNADRAGGEAQLLGIQRQGELVRANDAARTQIEAFAYSAEQRARAGNAFQQFLLPTITAGSAQAGLLQLEETRWTQLAALTGQLSDLKADGNSAPAQDPRFPNLELTAKQHASDRLFALQDASNQLRADWQARVGYLSVMLTLFAVAIYLFGLSLTLQARMRRMLVGLGLLLVAVGGVWTVALQFGTPVAAPDAAADAYADGVAAMNTFYSKPGDSGLRAADDAFSSAIALRPTFANAYLHRSLVRFLLGSPQRSDLIVSVSSAQALQAQGDDLQMAYSLGDRDKQLLNNLAANRLLLAIADNRPVDYSTSLGYLADALKLDSADPLLYYNEGIAHLGAGDLSAARDAYQQAVAHTLYTDVDKKTPRNNTFVEEGYAGGALTPLDLLASHRPDLAAQVSAMKELIIGGVDNPTMPSSQATVRLANTAIQVFGGELQWTAKLSGYDPTKDEISTQWYYQGPAKLGWAVLEPVSGNSTPVANSSGGVNGYYYITRYLQVAQQCLQPGSYKVEVYVNGHLAGAARTDATLPTLSAAQLADVGASVCRPPEWKVDTTNVLQGFSGGLVSSDHTSGVYVLRFQNPSVAAGTDKATEAKAFRDQFFNLTGFLPGGVSPQFTQEQTAPYFLGLSGANEAYYSYNNGDLRIGSGVTADGAVVIGVVFAPSDQWNGDHSNGDAIFDSMVSLG</sequence>
<dbReference type="EMBL" id="JAEKNN010000005">
    <property type="protein sequence ID" value="MBJ7607978.1"/>
    <property type="molecule type" value="Genomic_DNA"/>
</dbReference>
<feature type="transmembrane region" description="Helical" evidence="1">
    <location>
        <begin position="20"/>
        <end position="41"/>
    </location>
</feature>
<feature type="transmembrane region" description="Helical" evidence="1">
    <location>
        <begin position="180"/>
        <end position="199"/>
    </location>
</feature>
<proteinExistence type="predicted"/>
<comment type="caution">
    <text evidence="2">The sequence shown here is derived from an EMBL/GenBank/DDBJ whole genome shotgun (WGS) entry which is preliminary data.</text>
</comment>
<evidence type="ECO:0000313" key="2">
    <source>
        <dbReference type="EMBL" id="MBJ7607978.1"/>
    </source>
</evidence>